<evidence type="ECO:0000256" key="1">
    <source>
        <dbReference type="ARBA" id="ARBA00001445"/>
    </source>
</evidence>
<dbReference type="Proteomes" id="UP000590442">
    <property type="component" value="Unassembled WGS sequence"/>
</dbReference>
<evidence type="ECO:0000313" key="10">
    <source>
        <dbReference type="Proteomes" id="UP000590442"/>
    </source>
</evidence>
<dbReference type="AlphaFoldDB" id="A0A846QMH7"/>
<dbReference type="GO" id="GO:0005975">
    <property type="term" value="P:carbohydrate metabolic process"/>
    <property type="evidence" value="ECO:0007669"/>
    <property type="project" value="InterPro"/>
</dbReference>
<accession>A0A846QMH7</accession>
<evidence type="ECO:0000259" key="7">
    <source>
        <dbReference type="Pfam" id="PF17389"/>
    </source>
</evidence>
<dbReference type="Gene3D" id="2.60.120.260">
    <property type="entry name" value="Galactose-binding domain-like"/>
    <property type="match status" value="2"/>
</dbReference>
<dbReference type="Pfam" id="PF17390">
    <property type="entry name" value="Bac_rhamnosid_C"/>
    <property type="match status" value="1"/>
</dbReference>
<evidence type="ECO:0000256" key="4">
    <source>
        <dbReference type="SAM" id="MobiDB-lite"/>
    </source>
</evidence>
<dbReference type="Pfam" id="PF25788">
    <property type="entry name" value="Ig_Rha78A_N"/>
    <property type="match status" value="1"/>
</dbReference>
<dbReference type="EMBL" id="JAATJJ010000001">
    <property type="protein sequence ID" value="NJB70196.1"/>
    <property type="molecule type" value="Genomic_DNA"/>
</dbReference>
<dbReference type="InterPro" id="IPR035396">
    <property type="entry name" value="Bac_rhamnosid6H"/>
</dbReference>
<keyword evidence="10" id="KW-1185">Reference proteome</keyword>
<dbReference type="InterPro" id="IPR008902">
    <property type="entry name" value="Rhamnosid_concanavalin"/>
</dbReference>
<feature type="domain" description="Alpha-L-rhamnosidase C-terminal" evidence="8">
    <location>
        <begin position="1102"/>
        <end position="1181"/>
    </location>
</feature>
<gene>
    <name evidence="9" type="ORF">GGR42_000658</name>
</gene>
<dbReference type="Gene3D" id="2.60.420.10">
    <property type="entry name" value="Maltose phosphorylase, domain 3"/>
    <property type="match status" value="1"/>
</dbReference>
<evidence type="ECO:0000256" key="3">
    <source>
        <dbReference type="ARBA" id="ARBA00022801"/>
    </source>
</evidence>
<dbReference type="PIRSF" id="PIRSF010631">
    <property type="entry name" value="A-rhamnsds"/>
    <property type="match status" value="1"/>
</dbReference>
<dbReference type="InterPro" id="IPR016007">
    <property type="entry name" value="Alpha_rhamnosid"/>
</dbReference>
<feature type="domain" description="Bacterial alpha-L-rhamnosidase N-terminal" evidence="6">
    <location>
        <begin position="410"/>
        <end position="574"/>
    </location>
</feature>
<dbReference type="Pfam" id="PF08531">
    <property type="entry name" value="Bac_rhamnosid_N"/>
    <property type="match status" value="1"/>
</dbReference>
<protein>
    <recommendedName>
        <fullName evidence="2">alpha-L-rhamnosidase</fullName>
        <ecNumber evidence="2">3.2.1.40</ecNumber>
    </recommendedName>
</protein>
<evidence type="ECO:0000313" key="9">
    <source>
        <dbReference type="EMBL" id="NJB70196.1"/>
    </source>
</evidence>
<evidence type="ECO:0000256" key="2">
    <source>
        <dbReference type="ARBA" id="ARBA00012652"/>
    </source>
</evidence>
<keyword evidence="9" id="KW-0326">Glycosidase</keyword>
<evidence type="ECO:0000259" key="5">
    <source>
        <dbReference type="Pfam" id="PF05592"/>
    </source>
</evidence>
<dbReference type="Gene3D" id="1.50.10.10">
    <property type="match status" value="1"/>
</dbReference>
<dbReference type="GO" id="GO:0030596">
    <property type="term" value="F:alpha-L-rhamnosidase activity"/>
    <property type="evidence" value="ECO:0007669"/>
    <property type="project" value="UniProtKB-EC"/>
</dbReference>
<sequence>MIKTKNYKATTYALFIVLLFHNLLCFSQTEIGNLKVEYQKEPLGIDIEKPQFSWQMIAIDEARNQYQTAYRLVVKSENDEIVWDTENVISDESLAIQYNGKPLKSSTRYNWTVSVWNQDQKEIKSSSWFETGLLNPDSNLSAWNGAKWIGGTAEDIPFNSHYLSVFKVHYELQLDEKSKSTKAAFVFGGNDSRLMDHNKNIQGVESKVNGNYIAFELDIENIDGTPEGLAKFNVYRVGYDKADTKDIPFRSFDIPLQLINIENKYASHEFNVESNFGIFEVFLNGQKNENKIVRTENPSPSPYANNGMNLNPVGKGNDYICFPVVGDIGFSIEKKQKAYFTNFQIKNYRSPSNNLFLEELDEDYKGIFKNIPIKNESYFLDGRKEGLLLLKNPSKNSTPILRTTFSTNNKKISKARLYVTARGIYEMYLNGERISEDYFNPGLTQYNKTHMYQTYDVTNKIQNNSSNSIGAMLGEGWWSGNITYSGEHWNYFGDRQSLLTQLIITYEDGSEQIVVSKPKTWNYFNNGPIVTGSYFQGEVYDARKEKGIEGWATAAYDDHSWKSAVEIPIEGTTFLESSTDLSGTPTNFNYDDLQLIGQIGKNVQIVKTLSAQSVEEVRPGVFVYDMGQNMVGFPNISLGKGQKNDTVTLRYAEVKYPDLSEYKDNVGMIMLENIRAALTQDLYIRKGQLNEVIQPIFTFHGYRFLEITGINEPLPLEAVKGKVLSSINGLASSYETSNELVNKLWENITWSMRGNFLSIPTDTPARNERMGWSGDINVFSKAATYIANANPFLKRHMMAMRDIQAKNGRFTDVAPVGGGFGGTLWGSAGIIVAWETYRQYGDKQLLREHYPAMKKYIAFLASKENEEGVIEEGPLGDWLSPEGKKNDNTLLWNAYQVYDLEIVSKIATLLGYSEDAIKFKEAYTKRKAFFNKTYVHQTSKKTIGTGRESFSFGPPLPAEKKPKPGDLVDSQASYAIPLALNVVDDGSKVKFAEHLAHTISRKNIDDSGMERPAYSLMTGFIGTASISEALSQNNYNAHAYRLLQQEQYPSWLYSVKNGATTIWERLNSYTVENGFGGNNSMNSFNHYSFGAVAAWMNNYSLGIQRHEKKPAFKEFILQPTPDPDGVMTWAKGHYDSMYGTIKSEWKQVDGTLYYVATVPANTKATLYLPSDSLKKITESGKKVKKSKGVKFLGKEEDKLIFHLKSGTYEFEIKK</sequence>
<dbReference type="Pfam" id="PF17389">
    <property type="entry name" value="Bac_rhamnosid6H"/>
    <property type="match status" value="1"/>
</dbReference>
<keyword evidence="3 9" id="KW-0378">Hydrolase</keyword>
<dbReference type="SUPFAM" id="SSF48208">
    <property type="entry name" value="Six-hairpin glycosidases"/>
    <property type="match status" value="1"/>
</dbReference>
<dbReference type="Gene3D" id="2.60.40.10">
    <property type="entry name" value="Immunoglobulins"/>
    <property type="match status" value="1"/>
</dbReference>
<evidence type="ECO:0000259" key="6">
    <source>
        <dbReference type="Pfam" id="PF08531"/>
    </source>
</evidence>
<dbReference type="PANTHER" id="PTHR33307">
    <property type="entry name" value="ALPHA-RHAMNOSIDASE (EUROFUNG)"/>
    <property type="match status" value="1"/>
</dbReference>
<organism evidence="9 10">
    <name type="scientific">Saonia flava</name>
    <dbReference type="NCBI Taxonomy" id="523696"/>
    <lineage>
        <taxon>Bacteria</taxon>
        <taxon>Pseudomonadati</taxon>
        <taxon>Bacteroidota</taxon>
        <taxon>Flavobacteriia</taxon>
        <taxon>Flavobacteriales</taxon>
        <taxon>Flavobacteriaceae</taxon>
        <taxon>Saonia</taxon>
    </lineage>
</organism>
<dbReference type="EC" id="3.2.1.40" evidence="2"/>
<dbReference type="InterPro" id="IPR012341">
    <property type="entry name" value="6hp_glycosidase-like_sf"/>
</dbReference>
<feature type="domain" description="Alpha-L-rhamnosidase six-hairpin glycosidase" evidence="7">
    <location>
        <begin position="732"/>
        <end position="1098"/>
    </location>
</feature>
<reference evidence="9 10" key="1">
    <citation type="submission" date="2020-03" db="EMBL/GenBank/DDBJ databases">
        <title>Genomic Encyclopedia of Type Strains, Phase IV (KMG-IV): sequencing the most valuable type-strain genomes for metagenomic binning, comparative biology and taxonomic classification.</title>
        <authorList>
            <person name="Goeker M."/>
        </authorList>
    </citation>
    <scope>NUCLEOTIDE SEQUENCE [LARGE SCALE GENOMIC DNA]</scope>
    <source>
        <strain evidence="9 10">DSM 29762</strain>
    </source>
</reference>
<proteinExistence type="predicted"/>
<dbReference type="InterPro" id="IPR035398">
    <property type="entry name" value="Bac_rhamnosid_C"/>
</dbReference>
<name>A0A846QMH7_9FLAO</name>
<dbReference type="PANTHER" id="PTHR33307:SF6">
    <property type="entry name" value="ALPHA-RHAMNOSIDASE (EUROFUNG)-RELATED"/>
    <property type="match status" value="1"/>
</dbReference>
<comment type="caution">
    <text evidence="9">The sequence shown here is derived from an EMBL/GenBank/DDBJ whole genome shotgun (WGS) entry which is preliminary data.</text>
</comment>
<dbReference type="RefSeq" id="WP_167960793.1">
    <property type="nucleotide sequence ID" value="NZ_JAATJJ010000001.1"/>
</dbReference>
<dbReference type="Pfam" id="PF05592">
    <property type="entry name" value="Bac_rhamnosid"/>
    <property type="match status" value="1"/>
</dbReference>
<dbReference type="InterPro" id="IPR013737">
    <property type="entry name" value="Bac_rhamnosid_N"/>
</dbReference>
<feature type="region of interest" description="Disordered" evidence="4">
    <location>
        <begin position="945"/>
        <end position="964"/>
    </location>
</feature>
<feature type="domain" description="Alpha-L-rhamnosidase concanavalin-like" evidence="5">
    <location>
        <begin position="616"/>
        <end position="723"/>
    </location>
</feature>
<dbReference type="InterPro" id="IPR008928">
    <property type="entry name" value="6-hairpin_glycosidase_sf"/>
</dbReference>
<dbReference type="InterPro" id="IPR013783">
    <property type="entry name" value="Ig-like_fold"/>
</dbReference>
<comment type="catalytic activity">
    <reaction evidence="1">
        <text>Hydrolysis of terminal non-reducing alpha-L-rhamnose residues in alpha-L-rhamnosides.</text>
        <dbReference type="EC" id="3.2.1.40"/>
    </reaction>
</comment>
<evidence type="ECO:0000259" key="8">
    <source>
        <dbReference type="Pfam" id="PF17390"/>
    </source>
</evidence>